<comment type="subcellular location">
    <subcellularLocation>
        <location evidence="1">Membrane</location>
        <topology evidence="1">Multi-pass membrane protein</topology>
    </subcellularLocation>
</comment>
<dbReference type="OrthoDB" id="262547at2759"/>
<keyword evidence="4 6" id="KW-0472">Membrane</keyword>
<sequence>MAASNDLRGWVMSAVSGVACVLGAAVICIDLVLRRVMHDKSFEIAKSNNFLSASLCLSAGVMLFTSLYSMLPTSQQYLTRAGFSPSQSAYILIGLFLTGVIVIRFVSAFIHQFIPSHVVDCAHSHGAPEQDPERGEGQINSQEDSHSHTHTYSNGNTERTPLLRPAPTKSFKSTPAVIQRTAPAAKAVKRESLRVLLSRRISSLVGGAKAVCDENGPCYGVSQTCGQECTKVLPDVNLSPTLSTFEVTRPGLVPHHQGIGMHLDSDQEPEVHSNADSVLTTSDTGYFDAIAAQHPIRSVPASVNASASTTISAASSEHNLHHHSEGNTHRHSSTTSHHHNHDNHQDEDYDSAKPTDESLHHHHVPQNAFLSIGLQTSLAIALHKLPEGFITYATNHASPTLGLTVFLALFIHNIVEGFAMALPLYLALSSRWKAMFWSSLLGGISQPAGAGLAAIWIWSSSHTGKDATGPSWGVYGGMFAATAGVMTSVALQLFSEGLGLTHHRSMGIGFAVGGMGLMGLSFALTA</sequence>
<dbReference type="GO" id="GO:0016020">
    <property type="term" value="C:membrane"/>
    <property type="evidence" value="ECO:0007669"/>
    <property type="project" value="UniProtKB-SubCell"/>
</dbReference>
<evidence type="ECO:0000256" key="2">
    <source>
        <dbReference type="ARBA" id="ARBA00022692"/>
    </source>
</evidence>
<feature type="transmembrane region" description="Helical" evidence="6">
    <location>
        <begin position="49"/>
        <end position="68"/>
    </location>
</feature>
<name>A0A9W9EU77_9EURO</name>
<protein>
    <recommendedName>
        <fullName evidence="9">Zinc/iron permease</fullName>
    </recommendedName>
</protein>
<keyword evidence="2 6" id="KW-0812">Transmembrane</keyword>
<keyword evidence="8" id="KW-1185">Reference proteome</keyword>
<evidence type="ECO:0000256" key="1">
    <source>
        <dbReference type="ARBA" id="ARBA00004141"/>
    </source>
</evidence>
<evidence type="ECO:0000256" key="5">
    <source>
        <dbReference type="SAM" id="MobiDB-lite"/>
    </source>
</evidence>
<keyword evidence="3 6" id="KW-1133">Transmembrane helix</keyword>
<evidence type="ECO:0000313" key="8">
    <source>
        <dbReference type="Proteomes" id="UP001149165"/>
    </source>
</evidence>
<evidence type="ECO:0000313" key="7">
    <source>
        <dbReference type="EMBL" id="KAJ5087925.1"/>
    </source>
</evidence>
<dbReference type="Pfam" id="PF02535">
    <property type="entry name" value="Zip"/>
    <property type="match status" value="2"/>
</dbReference>
<evidence type="ECO:0000256" key="6">
    <source>
        <dbReference type="SAM" id="Phobius"/>
    </source>
</evidence>
<evidence type="ECO:0000256" key="4">
    <source>
        <dbReference type="ARBA" id="ARBA00023136"/>
    </source>
</evidence>
<evidence type="ECO:0008006" key="9">
    <source>
        <dbReference type="Google" id="ProtNLM"/>
    </source>
</evidence>
<comment type="caution">
    <text evidence="7">The sequence shown here is derived from an EMBL/GenBank/DDBJ whole genome shotgun (WGS) entry which is preliminary data.</text>
</comment>
<feature type="compositionally biased region" description="Basic and acidic residues" evidence="5">
    <location>
        <begin position="342"/>
        <end position="359"/>
    </location>
</feature>
<accession>A0A9W9EU77</accession>
<feature type="transmembrane region" description="Helical" evidence="6">
    <location>
        <begin position="506"/>
        <end position="524"/>
    </location>
</feature>
<dbReference type="EMBL" id="JAPQKH010000007">
    <property type="protein sequence ID" value="KAJ5087925.1"/>
    <property type="molecule type" value="Genomic_DNA"/>
</dbReference>
<organism evidence="7 8">
    <name type="scientific">Penicillium angulare</name>
    <dbReference type="NCBI Taxonomy" id="116970"/>
    <lineage>
        <taxon>Eukaryota</taxon>
        <taxon>Fungi</taxon>
        <taxon>Dikarya</taxon>
        <taxon>Ascomycota</taxon>
        <taxon>Pezizomycotina</taxon>
        <taxon>Eurotiomycetes</taxon>
        <taxon>Eurotiomycetidae</taxon>
        <taxon>Eurotiales</taxon>
        <taxon>Aspergillaceae</taxon>
        <taxon>Penicillium</taxon>
    </lineage>
</organism>
<feature type="compositionally biased region" description="Basic and acidic residues" evidence="5">
    <location>
        <begin position="124"/>
        <end position="136"/>
    </location>
</feature>
<reference evidence="7" key="2">
    <citation type="journal article" date="2023" name="IMA Fungus">
        <title>Comparative genomic study of the Penicillium genus elucidates a diverse pangenome and 15 lateral gene transfer events.</title>
        <authorList>
            <person name="Petersen C."/>
            <person name="Sorensen T."/>
            <person name="Nielsen M.R."/>
            <person name="Sondergaard T.E."/>
            <person name="Sorensen J.L."/>
            <person name="Fitzpatrick D.A."/>
            <person name="Frisvad J.C."/>
            <person name="Nielsen K.L."/>
        </authorList>
    </citation>
    <scope>NUCLEOTIDE SEQUENCE</scope>
    <source>
        <strain evidence="7">IBT 30069</strain>
    </source>
</reference>
<feature type="compositionally biased region" description="Polar residues" evidence="5">
    <location>
        <begin position="150"/>
        <end position="159"/>
    </location>
</feature>
<feature type="region of interest" description="Disordered" evidence="5">
    <location>
        <begin position="124"/>
        <end position="175"/>
    </location>
</feature>
<feature type="region of interest" description="Disordered" evidence="5">
    <location>
        <begin position="309"/>
        <end position="360"/>
    </location>
</feature>
<dbReference type="InterPro" id="IPR003689">
    <property type="entry name" value="ZIP"/>
</dbReference>
<feature type="transmembrane region" description="Helical" evidence="6">
    <location>
        <begin position="472"/>
        <end position="494"/>
    </location>
</feature>
<dbReference type="Proteomes" id="UP001149165">
    <property type="component" value="Unassembled WGS sequence"/>
</dbReference>
<feature type="transmembrane region" description="Helical" evidence="6">
    <location>
        <begin position="405"/>
        <end position="428"/>
    </location>
</feature>
<proteinExistence type="predicted"/>
<dbReference type="PANTHER" id="PTHR11040">
    <property type="entry name" value="ZINC/IRON TRANSPORTER"/>
    <property type="match status" value="1"/>
</dbReference>
<feature type="transmembrane region" description="Helical" evidence="6">
    <location>
        <begin position="440"/>
        <end position="460"/>
    </location>
</feature>
<dbReference type="PANTHER" id="PTHR11040:SF210">
    <property type="entry name" value="ZINC-REGULATED TRANSPORTER 3"/>
    <property type="match status" value="1"/>
</dbReference>
<feature type="transmembrane region" description="Helical" evidence="6">
    <location>
        <begin position="12"/>
        <end position="33"/>
    </location>
</feature>
<dbReference type="AlphaFoldDB" id="A0A9W9EU77"/>
<evidence type="ECO:0000256" key="3">
    <source>
        <dbReference type="ARBA" id="ARBA00022989"/>
    </source>
</evidence>
<feature type="transmembrane region" description="Helical" evidence="6">
    <location>
        <begin position="88"/>
        <end position="106"/>
    </location>
</feature>
<dbReference type="GO" id="GO:0005385">
    <property type="term" value="F:zinc ion transmembrane transporter activity"/>
    <property type="evidence" value="ECO:0007669"/>
    <property type="project" value="TreeGrafter"/>
</dbReference>
<gene>
    <name evidence="7" type="ORF">N7456_011541</name>
</gene>
<feature type="compositionally biased region" description="Basic and acidic residues" evidence="5">
    <location>
        <begin position="318"/>
        <end position="328"/>
    </location>
</feature>
<feature type="compositionally biased region" description="Basic residues" evidence="5">
    <location>
        <begin position="329"/>
        <end position="341"/>
    </location>
</feature>
<reference evidence="7" key="1">
    <citation type="submission" date="2022-11" db="EMBL/GenBank/DDBJ databases">
        <authorList>
            <person name="Petersen C."/>
        </authorList>
    </citation>
    <scope>NUCLEOTIDE SEQUENCE</scope>
    <source>
        <strain evidence="7">IBT 30069</strain>
    </source>
</reference>